<keyword evidence="6 10" id="KW-1133">Transmembrane helix</keyword>
<reference evidence="12" key="1">
    <citation type="submission" date="2018-01" db="EMBL/GenBank/DDBJ databases">
        <title>Draft Genome Sequence of the Radioresistant Bacterium Deinococcus aerius TR0125, Isolated from the Higher Atmosphere above Japan.</title>
        <authorList>
            <person name="Satoh K."/>
            <person name="Arai H."/>
            <person name="Sanzen T."/>
            <person name="Kawaguchi Y."/>
            <person name="Hayashi H."/>
            <person name="Yokobori S."/>
            <person name="Yamagishi A."/>
            <person name="Oono Y."/>
            <person name="Narumi I."/>
        </authorList>
    </citation>
    <scope>NUCLEOTIDE SEQUENCE [LARGE SCALE GENOMIC DNA]</scope>
    <source>
        <strain evidence="12">TR0125</strain>
    </source>
</reference>
<dbReference type="PANTHER" id="PTHR43298">
    <property type="entry name" value="MULTIDRUG RESISTANCE PROTEIN NORM-RELATED"/>
    <property type="match status" value="1"/>
</dbReference>
<evidence type="ECO:0000256" key="8">
    <source>
        <dbReference type="ARBA" id="ARBA00023136"/>
    </source>
</evidence>
<feature type="transmembrane region" description="Helical" evidence="10">
    <location>
        <begin position="231"/>
        <end position="249"/>
    </location>
</feature>
<dbReference type="OrthoDB" id="9780160at2"/>
<dbReference type="GO" id="GO:0005886">
    <property type="term" value="C:plasma membrane"/>
    <property type="evidence" value="ECO:0007669"/>
    <property type="project" value="UniProtKB-SubCell"/>
</dbReference>
<feature type="transmembrane region" description="Helical" evidence="10">
    <location>
        <begin position="128"/>
        <end position="149"/>
    </location>
</feature>
<feature type="transmembrane region" description="Helical" evidence="10">
    <location>
        <begin position="21"/>
        <end position="47"/>
    </location>
</feature>
<evidence type="ECO:0000256" key="6">
    <source>
        <dbReference type="ARBA" id="ARBA00022989"/>
    </source>
</evidence>
<keyword evidence="8 10" id="KW-0472">Membrane</keyword>
<evidence type="ECO:0000256" key="3">
    <source>
        <dbReference type="ARBA" id="ARBA00022449"/>
    </source>
</evidence>
<keyword evidence="7" id="KW-0406">Ion transport</keyword>
<dbReference type="AlphaFoldDB" id="A0A2I9CT59"/>
<feature type="transmembrane region" description="Helical" evidence="10">
    <location>
        <begin position="320"/>
        <end position="340"/>
    </location>
</feature>
<keyword evidence="12" id="KW-1185">Reference proteome</keyword>
<name>A0A2I9CT59_9DEIO</name>
<dbReference type="InterPro" id="IPR002528">
    <property type="entry name" value="MATE_fam"/>
</dbReference>
<evidence type="ECO:0000256" key="7">
    <source>
        <dbReference type="ARBA" id="ARBA00023065"/>
    </source>
</evidence>
<sequence>MLGAHLRDILRLALPASFEAVIQLLFNFLAQLIVATLGATAVAAVGFSNNVTMMAIFTLATLGSGAGIIVARAYGAGDREAVARTAGTALLLSTAVTLVLVAVLHTFARPVLAALGAPADLSEAATPFFQVALLGVPLIVLSVVAGNVLRSLERPRIPMVATFFAAAVNVAVGYALVRGFAGFPRLGLVGAAWGALAGQALRVVLLGWFLYGPRGVIAPAWSGLGRGGRVLIGELLNLSLPLAATQLAWSGGNLLYALFLARLGTSVLAGVQIGYTIEGIFIVASSGLVPAATALIGQAVGQGDAGLARERARAVERFGLITGVAFGALFALSALALPALYPSVGEEVRRIALATILVNAAVQVVKVANLVRGGGVLPSGSDTRGVLMGDAISAFAVGLPLAWLLAFGLGLGVWGVLLARVLEEVVKVAIFTWRRRKLSWREVVEGQANLTPAAAD</sequence>
<dbReference type="InterPro" id="IPR050222">
    <property type="entry name" value="MATE_MdtK"/>
</dbReference>
<comment type="subcellular location">
    <subcellularLocation>
        <location evidence="1">Cell membrane</location>
        <topology evidence="1">Multi-pass membrane protein</topology>
    </subcellularLocation>
</comment>
<dbReference type="GO" id="GO:0006811">
    <property type="term" value="P:monoatomic ion transport"/>
    <property type="evidence" value="ECO:0007669"/>
    <property type="project" value="UniProtKB-KW"/>
</dbReference>
<gene>
    <name evidence="11" type="ORF">DAERI_030088</name>
</gene>
<keyword evidence="4" id="KW-1003">Cell membrane</keyword>
<comment type="caution">
    <text evidence="11">The sequence shown here is derived from an EMBL/GenBank/DDBJ whole genome shotgun (WGS) entry which is preliminary data.</text>
</comment>
<evidence type="ECO:0000256" key="9">
    <source>
        <dbReference type="ARBA" id="ARBA00031636"/>
    </source>
</evidence>
<dbReference type="PANTHER" id="PTHR43298:SF2">
    <property type="entry name" value="FMN_FAD EXPORTER YEEO-RELATED"/>
    <property type="match status" value="1"/>
</dbReference>
<keyword evidence="2" id="KW-0813">Transport</keyword>
<evidence type="ECO:0000256" key="10">
    <source>
        <dbReference type="SAM" id="Phobius"/>
    </source>
</evidence>
<dbReference type="Proteomes" id="UP000236569">
    <property type="component" value="Unassembled WGS sequence"/>
</dbReference>
<dbReference type="Pfam" id="PF01554">
    <property type="entry name" value="MatE"/>
    <property type="match status" value="2"/>
</dbReference>
<feature type="transmembrane region" description="Helical" evidence="10">
    <location>
        <begin position="391"/>
        <end position="417"/>
    </location>
</feature>
<feature type="transmembrane region" description="Helical" evidence="10">
    <location>
        <begin position="280"/>
        <end position="300"/>
    </location>
</feature>
<evidence type="ECO:0000256" key="2">
    <source>
        <dbReference type="ARBA" id="ARBA00022448"/>
    </source>
</evidence>
<feature type="transmembrane region" description="Helical" evidence="10">
    <location>
        <begin position="86"/>
        <end position="108"/>
    </location>
</feature>
<dbReference type="GO" id="GO:0042910">
    <property type="term" value="F:xenobiotic transmembrane transporter activity"/>
    <property type="evidence" value="ECO:0007669"/>
    <property type="project" value="InterPro"/>
</dbReference>
<dbReference type="PIRSF" id="PIRSF006603">
    <property type="entry name" value="DinF"/>
    <property type="match status" value="1"/>
</dbReference>
<proteinExistence type="predicted"/>
<evidence type="ECO:0000313" key="12">
    <source>
        <dbReference type="Proteomes" id="UP000236569"/>
    </source>
</evidence>
<dbReference type="NCBIfam" id="TIGR00797">
    <property type="entry name" value="matE"/>
    <property type="match status" value="1"/>
</dbReference>
<evidence type="ECO:0000256" key="5">
    <source>
        <dbReference type="ARBA" id="ARBA00022692"/>
    </source>
</evidence>
<dbReference type="GO" id="GO:0015297">
    <property type="term" value="F:antiporter activity"/>
    <property type="evidence" value="ECO:0007669"/>
    <property type="project" value="UniProtKB-KW"/>
</dbReference>
<evidence type="ECO:0000256" key="1">
    <source>
        <dbReference type="ARBA" id="ARBA00004651"/>
    </source>
</evidence>
<evidence type="ECO:0000256" key="4">
    <source>
        <dbReference type="ARBA" id="ARBA00022475"/>
    </source>
</evidence>
<feature type="transmembrane region" description="Helical" evidence="10">
    <location>
        <begin position="187"/>
        <end position="211"/>
    </location>
</feature>
<dbReference type="EMBL" id="BFAG01000003">
    <property type="protein sequence ID" value="GBF04922.1"/>
    <property type="molecule type" value="Genomic_DNA"/>
</dbReference>
<dbReference type="InterPro" id="IPR048279">
    <property type="entry name" value="MdtK-like"/>
</dbReference>
<keyword evidence="3" id="KW-0050">Antiport</keyword>
<protein>
    <recommendedName>
        <fullName evidence="9">Multidrug-efflux transporter</fullName>
    </recommendedName>
</protein>
<feature type="transmembrane region" description="Helical" evidence="10">
    <location>
        <begin position="161"/>
        <end position="181"/>
    </location>
</feature>
<feature type="transmembrane region" description="Helical" evidence="10">
    <location>
        <begin position="53"/>
        <end position="74"/>
    </location>
</feature>
<evidence type="ECO:0000313" key="11">
    <source>
        <dbReference type="EMBL" id="GBF04922.1"/>
    </source>
</evidence>
<keyword evidence="5 10" id="KW-0812">Transmembrane</keyword>
<organism evidence="11 12">
    <name type="scientific">Deinococcus aerius</name>
    <dbReference type="NCBI Taxonomy" id="200253"/>
    <lineage>
        <taxon>Bacteria</taxon>
        <taxon>Thermotogati</taxon>
        <taxon>Deinococcota</taxon>
        <taxon>Deinococci</taxon>
        <taxon>Deinococcales</taxon>
        <taxon>Deinococcaceae</taxon>
        <taxon>Deinococcus</taxon>
    </lineage>
</organism>
<dbReference type="RefSeq" id="WP_103128387.1">
    <property type="nucleotide sequence ID" value="NZ_BFAG01000003.1"/>
</dbReference>
<accession>A0A2I9CT59</accession>